<reference evidence="2 3" key="1">
    <citation type="submission" date="2023-09" db="EMBL/GenBank/DDBJ databases">
        <authorList>
            <person name="Rey-Velasco X."/>
        </authorList>
    </citation>
    <scope>NUCLEOTIDE SEQUENCE [LARGE SCALE GENOMIC DNA]</scope>
    <source>
        <strain evidence="2 3">F363</strain>
    </source>
</reference>
<name>A0ABU3CE71_9FLAO</name>
<protein>
    <recommendedName>
        <fullName evidence="4">DUF3278 domain-containing protein</fullName>
    </recommendedName>
</protein>
<feature type="transmembrane region" description="Helical" evidence="1">
    <location>
        <begin position="163"/>
        <end position="185"/>
    </location>
</feature>
<sequence>MEITKTDIRKLIDVEKADSFFNHLVAVVTRDYRAKGEIKPSEIVVWSQSFWTGVTYPVFTFKLDSKNNLIDITDRLNPVGLVFYFGFISFLIFLFTPQDITNIAWENFWPLALTVVLFLAIFVLITTRIYRFEKQEQLNEIFELLDIEVDSEKSEQEWSLKNIMIRLFTYPFCAFLIWLNVFIAIPTGNYGLAMGTAIFVIPYLYFDITLIMRKKTTGNKEN</sequence>
<feature type="transmembrane region" description="Helical" evidence="1">
    <location>
        <begin position="76"/>
        <end position="96"/>
    </location>
</feature>
<evidence type="ECO:0008006" key="4">
    <source>
        <dbReference type="Google" id="ProtNLM"/>
    </source>
</evidence>
<proteinExistence type="predicted"/>
<accession>A0ABU3CE71</accession>
<dbReference type="RefSeq" id="WP_311536263.1">
    <property type="nucleotide sequence ID" value="NZ_JAVRHQ010000031.1"/>
</dbReference>
<gene>
    <name evidence="2" type="ORF">RM553_17540</name>
</gene>
<feature type="transmembrane region" description="Helical" evidence="1">
    <location>
        <begin position="191"/>
        <end position="212"/>
    </location>
</feature>
<dbReference type="Proteomes" id="UP001262889">
    <property type="component" value="Unassembled WGS sequence"/>
</dbReference>
<dbReference type="EMBL" id="JAVRHQ010000031">
    <property type="protein sequence ID" value="MDT0644647.1"/>
    <property type="molecule type" value="Genomic_DNA"/>
</dbReference>
<keyword evidence="1" id="KW-0812">Transmembrane</keyword>
<evidence type="ECO:0000313" key="3">
    <source>
        <dbReference type="Proteomes" id="UP001262889"/>
    </source>
</evidence>
<keyword evidence="1" id="KW-0472">Membrane</keyword>
<comment type="caution">
    <text evidence="2">The sequence shown here is derived from an EMBL/GenBank/DDBJ whole genome shotgun (WGS) entry which is preliminary data.</text>
</comment>
<keyword evidence="1" id="KW-1133">Transmembrane helix</keyword>
<organism evidence="2 3">
    <name type="scientific">Autumnicola tepida</name>
    <dbReference type="NCBI Taxonomy" id="3075595"/>
    <lineage>
        <taxon>Bacteria</taxon>
        <taxon>Pseudomonadati</taxon>
        <taxon>Bacteroidota</taxon>
        <taxon>Flavobacteriia</taxon>
        <taxon>Flavobacteriales</taxon>
        <taxon>Flavobacteriaceae</taxon>
        <taxon>Autumnicola</taxon>
    </lineage>
</organism>
<evidence type="ECO:0000256" key="1">
    <source>
        <dbReference type="SAM" id="Phobius"/>
    </source>
</evidence>
<evidence type="ECO:0000313" key="2">
    <source>
        <dbReference type="EMBL" id="MDT0644647.1"/>
    </source>
</evidence>
<keyword evidence="3" id="KW-1185">Reference proteome</keyword>
<feature type="transmembrane region" description="Helical" evidence="1">
    <location>
        <begin position="108"/>
        <end position="130"/>
    </location>
</feature>